<accession>A0A7W7RFT3</accession>
<dbReference type="RefSeq" id="WP_184576992.1">
    <property type="nucleotide sequence ID" value="NZ_JACHJT010000001.1"/>
</dbReference>
<gene>
    <name evidence="2" type="ORF">F4561_001999</name>
</gene>
<keyword evidence="3" id="KW-1185">Reference proteome</keyword>
<reference evidence="2 3" key="1">
    <citation type="submission" date="2020-08" db="EMBL/GenBank/DDBJ databases">
        <title>Sequencing the genomes of 1000 actinobacteria strains.</title>
        <authorList>
            <person name="Klenk H.-P."/>
        </authorList>
    </citation>
    <scope>NUCLEOTIDE SEQUENCE [LARGE SCALE GENOMIC DNA]</scope>
    <source>
        <strain evidence="2 3">DSM 102030</strain>
    </source>
</reference>
<dbReference type="Proteomes" id="UP000523007">
    <property type="component" value="Unassembled WGS sequence"/>
</dbReference>
<evidence type="ECO:0000313" key="3">
    <source>
        <dbReference type="Proteomes" id="UP000523007"/>
    </source>
</evidence>
<sequence length="454" mass="49123">MRRTSRHTARVGAAAIAVALVAASCSGGSDRDGNTVRIAYQKYGTFIAMDALMKKVKKDFEADNPDVTVELNAIEAAPEDYRTQVNLMNKSADEAPDIIYEDTFTINQDADAGYLAPLDEHFDGWEDADQFSDQEAEAVTSLDGTRYGVMLGTDVRGLWYNTELFDEAGIDTPWEPGDWDEVLDTAERIDSELGDDVTPMNVYSGTPVGEAASIEGFQMLLSGTEDTLFESDSEEWVTSSTGFTDSLEFIETVYGEGLALDPQDALDANLGTMNNEERIPAGELAISLDGSWATQSWIEDANKPWPEWEETMEFAPMPTQNGQGPGTTSMSGGWALSMGANAPDPDLAWEVMSTALNQENAVKFALEGGQIPVRSDVAEDPGFQDEAPMAEEFSELVDVTGFRPAYTEYPQVSLAIQDATESVMLGEATPEEAAEVYAEEVEGIAGPDNVTTGS</sequence>
<dbReference type="InterPro" id="IPR050490">
    <property type="entry name" value="Bact_solute-bd_prot1"/>
</dbReference>
<dbReference type="AlphaFoldDB" id="A0A7W7RFT3"/>
<keyword evidence="2" id="KW-0762">Sugar transport</keyword>
<feature type="chain" id="PRO_5038584326" evidence="1">
    <location>
        <begin position="23"/>
        <end position="454"/>
    </location>
</feature>
<comment type="caution">
    <text evidence="2">The sequence shown here is derived from an EMBL/GenBank/DDBJ whole genome shotgun (WGS) entry which is preliminary data.</text>
</comment>
<dbReference type="EMBL" id="JACHJT010000001">
    <property type="protein sequence ID" value="MBB4931179.1"/>
    <property type="molecule type" value="Genomic_DNA"/>
</dbReference>
<name>A0A7W7RFT3_9ACTN</name>
<keyword evidence="2" id="KW-0813">Transport</keyword>
<protein>
    <submittedName>
        <fullName evidence="2">Multiple sugar transport system substrate-binding protein</fullName>
    </submittedName>
</protein>
<evidence type="ECO:0000256" key="1">
    <source>
        <dbReference type="SAM" id="SignalP"/>
    </source>
</evidence>
<organism evidence="2 3">
    <name type="scientific">Lipingzhangella halophila</name>
    <dbReference type="NCBI Taxonomy" id="1783352"/>
    <lineage>
        <taxon>Bacteria</taxon>
        <taxon>Bacillati</taxon>
        <taxon>Actinomycetota</taxon>
        <taxon>Actinomycetes</taxon>
        <taxon>Streptosporangiales</taxon>
        <taxon>Nocardiopsidaceae</taxon>
        <taxon>Lipingzhangella</taxon>
    </lineage>
</organism>
<dbReference type="Gene3D" id="3.40.190.10">
    <property type="entry name" value="Periplasmic binding protein-like II"/>
    <property type="match status" value="2"/>
</dbReference>
<dbReference type="PROSITE" id="PS51257">
    <property type="entry name" value="PROKAR_LIPOPROTEIN"/>
    <property type="match status" value="1"/>
</dbReference>
<dbReference type="PANTHER" id="PTHR43649:SF14">
    <property type="entry name" value="BLR3389 PROTEIN"/>
    <property type="match status" value="1"/>
</dbReference>
<dbReference type="InterPro" id="IPR006059">
    <property type="entry name" value="SBP"/>
</dbReference>
<proteinExistence type="predicted"/>
<evidence type="ECO:0000313" key="2">
    <source>
        <dbReference type="EMBL" id="MBB4931179.1"/>
    </source>
</evidence>
<dbReference type="PANTHER" id="PTHR43649">
    <property type="entry name" value="ARABINOSE-BINDING PROTEIN-RELATED"/>
    <property type="match status" value="1"/>
</dbReference>
<keyword evidence="1" id="KW-0732">Signal</keyword>
<dbReference type="SUPFAM" id="SSF53850">
    <property type="entry name" value="Periplasmic binding protein-like II"/>
    <property type="match status" value="1"/>
</dbReference>
<feature type="signal peptide" evidence="1">
    <location>
        <begin position="1"/>
        <end position="22"/>
    </location>
</feature>
<dbReference type="Pfam" id="PF01547">
    <property type="entry name" value="SBP_bac_1"/>
    <property type="match status" value="1"/>
</dbReference>